<dbReference type="Proteomes" id="UP000550260">
    <property type="component" value="Unassembled WGS sequence"/>
</dbReference>
<proteinExistence type="predicted"/>
<name>A0A8E2B9B7_9PSEU</name>
<evidence type="ECO:0000313" key="2">
    <source>
        <dbReference type="Proteomes" id="UP000550260"/>
    </source>
</evidence>
<protein>
    <submittedName>
        <fullName evidence="1">Uncharacterized protein</fullName>
    </submittedName>
</protein>
<dbReference type="RefSeq" id="WP_183126787.1">
    <property type="nucleotide sequence ID" value="NZ_JACJHR010000096.1"/>
</dbReference>
<accession>A0A8E2B9B7</accession>
<sequence>MPTPAVFIPREQLSGLDLAGLGFISVVNRDEKASMPMSRHLAADVMSTPEGMSLLVFNKKLPLRPKSMLKVQPDRVLEGSYDTAADESWQNEAYAARWILLLAGPRSAENPAGPAEALQWLMSPNSVLVGVTLRAVQ</sequence>
<dbReference type="EMBL" id="JACJHR010000096">
    <property type="protein sequence ID" value="MBB2505247.1"/>
    <property type="molecule type" value="Genomic_DNA"/>
</dbReference>
<organism evidence="1 2">
    <name type="scientific">Amycolatopsis echigonensis</name>
    <dbReference type="NCBI Taxonomy" id="2576905"/>
    <lineage>
        <taxon>Bacteria</taxon>
        <taxon>Bacillati</taxon>
        <taxon>Actinomycetota</taxon>
        <taxon>Actinomycetes</taxon>
        <taxon>Pseudonocardiales</taxon>
        <taxon>Pseudonocardiaceae</taxon>
        <taxon>Amycolatopsis</taxon>
    </lineage>
</organism>
<gene>
    <name evidence="1" type="ORF">H5411_39755</name>
</gene>
<reference evidence="1 2" key="1">
    <citation type="submission" date="2020-08" db="EMBL/GenBank/DDBJ databases">
        <title>Amycolatopsis echigonensis JCM 21831.</title>
        <authorList>
            <person name="Tedsree N."/>
            <person name="Kuncharoen N."/>
            <person name="Likhitwitayawuid K."/>
            <person name="Tanasupawat S."/>
        </authorList>
    </citation>
    <scope>NUCLEOTIDE SEQUENCE [LARGE SCALE GENOMIC DNA]</scope>
    <source>
        <strain evidence="1 2">JCM 21831</strain>
    </source>
</reference>
<evidence type="ECO:0000313" key="1">
    <source>
        <dbReference type="EMBL" id="MBB2505247.1"/>
    </source>
</evidence>
<comment type="caution">
    <text evidence="1">The sequence shown here is derived from an EMBL/GenBank/DDBJ whole genome shotgun (WGS) entry which is preliminary data.</text>
</comment>
<dbReference type="AlphaFoldDB" id="A0A8E2B9B7"/>